<proteinExistence type="predicted"/>
<evidence type="ECO:0000313" key="2">
    <source>
        <dbReference type="Proteomes" id="UP001501257"/>
    </source>
</evidence>
<keyword evidence="2" id="KW-1185">Reference proteome</keyword>
<dbReference type="Proteomes" id="UP001501257">
    <property type="component" value="Unassembled WGS sequence"/>
</dbReference>
<sequence length="161" mass="17089">MRLLLRANAHRTQAGEGTEVAASPDTHGRERWQWDVRLAPDAGSQAAEPDGALVASGELRLADGKALQVVARSAPEAAVPSVEIHHVRARTELTRELQEVMVLLSGGPGLLVEGRHHLGRLDALILEGDDPFSVPLEAEGAEGTELAVIRLKGLAALGWVP</sequence>
<reference evidence="2" key="1">
    <citation type="journal article" date="2019" name="Int. J. Syst. Evol. Microbiol.">
        <title>The Global Catalogue of Microorganisms (GCM) 10K type strain sequencing project: providing services to taxonomists for standard genome sequencing and annotation.</title>
        <authorList>
            <consortium name="The Broad Institute Genomics Platform"/>
            <consortium name="The Broad Institute Genome Sequencing Center for Infectious Disease"/>
            <person name="Wu L."/>
            <person name="Ma J."/>
        </authorList>
    </citation>
    <scope>NUCLEOTIDE SEQUENCE [LARGE SCALE GENOMIC DNA]</scope>
    <source>
        <strain evidence="2">JCM 18952</strain>
    </source>
</reference>
<protein>
    <recommendedName>
        <fullName evidence="3">HutD family protein</fullName>
    </recommendedName>
</protein>
<evidence type="ECO:0000313" key="1">
    <source>
        <dbReference type="EMBL" id="GAA5227188.1"/>
    </source>
</evidence>
<accession>A0ABP9TN75</accession>
<comment type="caution">
    <text evidence="1">The sequence shown here is derived from an EMBL/GenBank/DDBJ whole genome shotgun (WGS) entry which is preliminary data.</text>
</comment>
<dbReference type="RefSeq" id="WP_210101572.1">
    <property type="nucleotide sequence ID" value="NZ_BAABLK010000027.1"/>
</dbReference>
<gene>
    <name evidence="1" type="ORF">GCM10025778_17210</name>
</gene>
<name>A0ABP9TN75_9MICC</name>
<organism evidence="1 2">
    <name type="scientific">Paeniglutamicibacter antarcticus</name>
    <dbReference type="NCBI Taxonomy" id="494023"/>
    <lineage>
        <taxon>Bacteria</taxon>
        <taxon>Bacillati</taxon>
        <taxon>Actinomycetota</taxon>
        <taxon>Actinomycetes</taxon>
        <taxon>Micrococcales</taxon>
        <taxon>Micrococcaceae</taxon>
        <taxon>Paeniglutamicibacter</taxon>
    </lineage>
</organism>
<dbReference type="EMBL" id="BAABLK010000027">
    <property type="protein sequence ID" value="GAA5227188.1"/>
    <property type="molecule type" value="Genomic_DNA"/>
</dbReference>
<evidence type="ECO:0008006" key="3">
    <source>
        <dbReference type="Google" id="ProtNLM"/>
    </source>
</evidence>